<keyword evidence="5 19" id="KW-0732">Signal</keyword>
<comment type="catalytic activity">
    <reaction evidence="14">
        <text>L-seryl-[protein] + ATP = O-phospho-L-seryl-[protein] + ADP + H(+)</text>
        <dbReference type="Rhea" id="RHEA:17989"/>
        <dbReference type="Rhea" id="RHEA-COMP:9863"/>
        <dbReference type="Rhea" id="RHEA-COMP:11604"/>
        <dbReference type="ChEBI" id="CHEBI:15378"/>
        <dbReference type="ChEBI" id="CHEBI:29999"/>
        <dbReference type="ChEBI" id="CHEBI:30616"/>
        <dbReference type="ChEBI" id="CHEBI:83421"/>
        <dbReference type="ChEBI" id="CHEBI:456216"/>
    </reaction>
</comment>
<keyword evidence="7 16" id="KW-0547">Nucleotide-binding</keyword>
<dbReference type="PROSITE" id="PS50011">
    <property type="entry name" value="PROTEIN_KINASE_DOM"/>
    <property type="match status" value="2"/>
</dbReference>
<keyword evidence="9 16" id="KW-0067">ATP-binding</keyword>
<keyword evidence="10 18" id="KW-1133">Transmembrane helix</keyword>
<feature type="region of interest" description="Disordered" evidence="17">
    <location>
        <begin position="253"/>
        <end position="273"/>
    </location>
</feature>
<evidence type="ECO:0000313" key="22">
    <source>
        <dbReference type="EMBL" id="CAF1702354.1"/>
    </source>
</evidence>
<dbReference type="InterPro" id="IPR008271">
    <property type="entry name" value="Ser/Thr_kinase_AS"/>
</dbReference>
<keyword evidence="12" id="KW-0675">Receptor</keyword>
<evidence type="ECO:0000256" key="4">
    <source>
        <dbReference type="ARBA" id="ARBA00022692"/>
    </source>
</evidence>
<evidence type="ECO:0000256" key="3">
    <source>
        <dbReference type="ARBA" id="ARBA00022679"/>
    </source>
</evidence>
<dbReference type="FunFam" id="3.30.430.20:FF:000003">
    <property type="entry name" value="Cysteine-rich RLK (RECEPTOR-like protein kinase) 10"/>
    <property type="match status" value="2"/>
</dbReference>
<feature type="domain" description="Gnk2-homologous" evidence="21">
    <location>
        <begin position="21"/>
        <end position="127"/>
    </location>
</feature>
<dbReference type="GO" id="GO:0016020">
    <property type="term" value="C:membrane"/>
    <property type="evidence" value="ECO:0007669"/>
    <property type="project" value="UniProtKB-SubCell"/>
</dbReference>
<name>A0A816I986_BRANA</name>
<keyword evidence="3" id="KW-0808">Transferase</keyword>
<dbReference type="Pfam" id="PF07714">
    <property type="entry name" value="PK_Tyr_Ser-Thr"/>
    <property type="match status" value="1"/>
</dbReference>
<feature type="domain" description="Gnk2-homologous" evidence="21">
    <location>
        <begin position="1337"/>
        <end position="1441"/>
    </location>
</feature>
<dbReference type="PANTHER" id="PTHR27002:SF783">
    <property type="entry name" value="CYSTEINE-RICH RECEPTOR-LIKE PROTEIN KINASE 31-RELATED"/>
    <property type="match status" value="1"/>
</dbReference>
<evidence type="ECO:0000256" key="7">
    <source>
        <dbReference type="ARBA" id="ARBA00022741"/>
    </source>
</evidence>
<dbReference type="InterPro" id="IPR011009">
    <property type="entry name" value="Kinase-like_dom_sf"/>
</dbReference>
<sequence>MFLNNLLSIILCFVLAVSFGFVSAQRCGNSLFFRPNSAYDTNRRLVLSTLASQVSSRNGYYNVSVGEAPGKIYALGLCIPGTDPEVCSDCIQTASDGLLESCPNQTNSWDWRADKTLCFVRYSNISFFNRSDLEPTQAEYDTGMYTGNVTTYTRVWNSFMESMITRVGQSPSRYLADVSPRIGERLDDNVYALMQCIPGISSKECEACLQENVRAYQRCCNGYIGGSVGKPVCFFQWDGYAYLGAFDAFNDTHSKPAPPPPTPPPPAPPPPDGKKIATRAIVAIVISVVTFVVLLAFGLVIWKRLHKKLKLQTDDDMTSPQSLQYDFATIEVATDKFSTNNKLGQGGFGEVYKGMLPNETEIAVKRLSRNSGQGTQEFKNEVVIVAKLQHKNLVRLHGFCLERDERILVYEFVPNKSLDYFLFDPIKKSQLDWRRRYNIIGGITRGLLYLHQDSRLTIIHRDIKASNILLDSDMNPKIADFGMARNFRVDQTEDTTGRVVGTFGYMPPEYVTCGHFSTKSDVYSFGVLILEIVCGKKNSSFYHIDDDSGGNMVTHVWRLWNNEAHLDLIDPAIRENYEKDEVIRSIHIGLLCVQETPAHRPEMSTIFQMLTNSSTVLPMPRAPGCFLRNRSNLDPLTYGSEPGHSRFNSLRLCLCTNMIYALGLCLPGTEPRSEDDTNTICFVRYSNRSFFNQIDLRPREEFIYDLDFIGDVAKYKRTWGGFKERMISAASSSSPVSLSGRHYAANTTSLSGSRTIYALMQCIPGISSADCSACLQENVRYYQSCCGEKQGGSVRGPVCFFRFDLYRFRNAFHNIASSPPPQSSQDRQELQPTTPPPPPPDGKTISTGVRMALIVSTGIFIALLALGLFVFKRRQSYNTLNREVSSFYLFFPFQNRDSISINSRQFSQIVLFKFLPQNRLKKMTKIPHFCFDFFFKKKFETISSKIYPTLNQTPDWYHIECTDPIKRQQLDWTTRYNIIGGIARGILYLHQDSRLTIIHRDIKASNILLDDVMNPKVADFGMARIFGMDQTQANTRKIAGTFGYMSPEYALHGRISMKSDVYSFGVLVLEIISGKMNSSFNEKDDSAVNLVTHAWRLWRKGSALELLDPAFGQRYQSEEVRRCIHIALLCVQKDPGDRPMMSKIILLLSSSKITLQRPHAPGFCFQSSMDQDLEAEGLDSFGKQIHCSVNDASITELDPQGFGLYVIKAEYLINRCYINSQMNSSLCNLFTYVSTGLSQILKTYRLSITVYQFGRIGFWNNYSFLELIDPAIKESYENDEVIRLIHICRAIVCSRNSCRSSSIMYADRPASCMQIVQHHVCNSSRNSCRSSSIGCLLFRNALCGDEMFFAPNGTYDTNRRLVLATLASNVISQDGYYNVSVGEGPGRIYALGMCIPGTEPQICSDCIQASSKYLLQDCQNQTDSYDWSPPFCYVRYSNSSFYNEITLKPQYAEYYTGDIPGNVIFYILTHDNVKRF</sequence>
<evidence type="ECO:0000256" key="13">
    <source>
        <dbReference type="ARBA" id="ARBA00023180"/>
    </source>
</evidence>
<dbReference type="Gene3D" id="3.30.200.20">
    <property type="entry name" value="Phosphorylase Kinase, domain 1"/>
    <property type="match status" value="1"/>
</dbReference>
<feature type="compositionally biased region" description="Pro residues" evidence="17">
    <location>
        <begin position="256"/>
        <end position="271"/>
    </location>
</feature>
<keyword evidence="13" id="KW-0325">Glycoprotein</keyword>
<keyword evidence="2" id="KW-0723">Serine/threonine-protein kinase</keyword>
<keyword evidence="11 18" id="KW-0472">Membrane</keyword>
<feature type="transmembrane region" description="Helical" evidence="18">
    <location>
        <begin position="851"/>
        <end position="871"/>
    </location>
</feature>
<evidence type="ECO:0000256" key="11">
    <source>
        <dbReference type="ARBA" id="ARBA00023136"/>
    </source>
</evidence>
<dbReference type="SUPFAM" id="SSF56112">
    <property type="entry name" value="Protein kinase-like (PK-like)"/>
    <property type="match status" value="2"/>
</dbReference>
<keyword evidence="4 18" id="KW-0812">Transmembrane</keyword>
<dbReference type="FunFam" id="1.10.510.10:FF:000129">
    <property type="entry name" value="cysteine-rich receptor-like protein kinase 10"/>
    <property type="match status" value="2"/>
</dbReference>
<dbReference type="PROSITE" id="PS51473">
    <property type="entry name" value="GNK2"/>
    <property type="match status" value="4"/>
</dbReference>
<evidence type="ECO:0000256" key="16">
    <source>
        <dbReference type="PROSITE-ProRule" id="PRU10141"/>
    </source>
</evidence>
<feature type="transmembrane region" description="Helical" evidence="18">
    <location>
        <begin position="280"/>
        <end position="302"/>
    </location>
</feature>
<evidence type="ECO:0000256" key="1">
    <source>
        <dbReference type="ARBA" id="ARBA00004167"/>
    </source>
</evidence>
<dbReference type="PANTHER" id="PTHR27002">
    <property type="entry name" value="RECEPTOR-LIKE SERINE/THREONINE-PROTEIN KINASE SD1-8"/>
    <property type="match status" value="1"/>
</dbReference>
<keyword evidence="6" id="KW-0677">Repeat</keyword>
<dbReference type="GO" id="GO:0005524">
    <property type="term" value="F:ATP binding"/>
    <property type="evidence" value="ECO:0007669"/>
    <property type="project" value="UniProtKB-UniRule"/>
</dbReference>
<feature type="domain" description="Gnk2-homologous" evidence="21">
    <location>
        <begin position="697"/>
        <end position="808"/>
    </location>
</feature>
<feature type="domain" description="Protein kinase" evidence="20">
    <location>
        <begin position="839"/>
        <end position="1155"/>
    </location>
</feature>
<dbReference type="CDD" id="cd14066">
    <property type="entry name" value="STKc_IRAK"/>
    <property type="match status" value="1"/>
</dbReference>
<evidence type="ECO:0000256" key="15">
    <source>
        <dbReference type="ARBA" id="ARBA00047951"/>
    </source>
</evidence>
<comment type="catalytic activity">
    <reaction evidence="15">
        <text>L-threonyl-[protein] + ATP = O-phospho-L-threonyl-[protein] + ADP + H(+)</text>
        <dbReference type="Rhea" id="RHEA:46608"/>
        <dbReference type="Rhea" id="RHEA-COMP:11060"/>
        <dbReference type="Rhea" id="RHEA-COMP:11605"/>
        <dbReference type="ChEBI" id="CHEBI:15378"/>
        <dbReference type="ChEBI" id="CHEBI:30013"/>
        <dbReference type="ChEBI" id="CHEBI:30616"/>
        <dbReference type="ChEBI" id="CHEBI:61977"/>
        <dbReference type="ChEBI" id="CHEBI:456216"/>
    </reaction>
</comment>
<dbReference type="PROSITE" id="PS00108">
    <property type="entry name" value="PROTEIN_KINASE_ST"/>
    <property type="match status" value="2"/>
</dbReference>
<dbReference type="EMBL" id="HG994367">
    <property type="protein sequence ID" value="CAF1702354.1"/>
    <property type="molecule type" value="Genomic_DNA"/>
</dbReference>
<feature type="chain" id="PRO_5032301712" evidence="19">
    <location>
        <begin position="25"/>
        <end position="1476"/>
    </location>
</feature>
<dbReference type="Pfam" id="PF00069">
    <property type="entry name" value="Pkinase"/>
    <property type="match status" value="1"/>
</dbReference>
<evidence type="ECO:0000256" key="14">
    <source>
        <dbReference type="ARBA" id="ARBA00047558"/>
    </source>
</evidence>
<accession>A0A816I986</accession>
<evidence type="ECO:0000256" key="9">
    <source>
        <dbReference type="ARBA" id="ARBA00022840"/>
    </source>
</evidence>
<dbReference type="GO" id="GO:0004674">
    <property type="term" value="F:protein serine/threonine kinase activity"/>
    <property type="evidence" value="ECO:0007669"/>
    <property type="project" value="UniProtKB-KW"/>
</dbReference>
<organism evidence="22">
    <name type="scientific">Brassica napus</name>
    <name type="common">Rape</name>
    <dbReference type="NCBI Taxonomy" id="3708"/>
    <lineage>
        <taxon>Eukaryota</taxon>
        <taxon>Viridiplantae</taxon>
        <taxon>Streptophyta</taxon>
        <taxon>Embryophyta</taxon>
        <taxon>Tracheophyta</taxon>
        <taxon>Spermatophyta</taxon>
        <taxon>Magnoliopsida</taxon>
        <taxon>eudicotyledons</taxon>
        <taxon>Gunneridae</taxon>
        <taxon>Pentapetalae</taxon>
        <taxon>rosids</taxon>
        <taxon>malvids</taxon>
        <taxon>Brassicales</taxon>
        <taxon>Brassicaceae</taxon>
        <taxon>Brassiceae</taxon>
        <taxon>Brassica</taxon>
    </lineage>
</organism>
<dbReference type="PROSITE" id="PS00107">
    <property type="entry name" value="PROTEIN_KINASE_ATP"/>
    <property type="match status" value="1"/>
</dbReference>
<dbReference type="InterPro" id="IPR038408">
    <property type="entry name" value="GNK2_sf"/>
</dbReference>
<evidence type="ECO:0000256" key="12">
    <source>
        <dbReference type="ARBA" id="ARBA00023170"/>
    </source>
</evidence>
<protein>
    <submittedName>
        <fullName evidence="22">(rape) hypothetical protein</fullName>
    </submittedName>
</protein>
<dbReference type="InterPro" id="IPR002902">
    <property type="entry name" value="GNK2"/>
</dbReference>
<dbReference type="InterPro" id="IPR001245">
    <property type="entry name" value="Ser-Thr/Tyr_kinase_cat_dom"/>
</dbReference>
<reference evidence="22" key="1">
    <citation type="submission" date="2021-01" db="EMBL/GenBank/DDBJ databases">
        <authorList>
            <consortium name="Genoscope - CEA"/>
            <person name="William W."/>
        </authorList>
    </citation>
    <scope>NUCLEOTIDE SEQUENCE</scope>
</reference>
<feature type="signal peptide" evidence="19">
    <location>
        <begin position="1"/>
        <end position="24"/>
    </location>
</feature>
<dbReference type="Pfam" id="PF01657">
    <property type="entry name" value="Stress-antifung"/>
    <property type="match status" value="4"/>
</dbReference>
<feature type="domain" description="Protein kinase" evidence="20">
    <location>
        <begin position="337"/>
        <end position="617"/>
    </location>
</feature>
<dbReference type="SMART" id="SM00220">
    <property type="entry name" value="S_TKc"/>
    <property type="match status" value="1"/>
</dbReference>
<evidence type="ECO:0000256" key="17">
    <source>
        <dbReference type="SAM" id="MobiDB-lite"/>
    </source>
</evidence>
<evidence type="ECO:0000256" key="18">
    <source>
        <dbReference type="SAM" id="Phobius"/>
    </source>
</evidence>
<dbReference type="Gene3D" id="1.10.510.10">
    <property type="entry name" value="Transferase(Phosphotransferase) domain 1"/>
    <property type="match status" value="2"/>
</dbReference>
<keyword evidence="8" id="KW-0418">Kinase</keyword>
<evidence type="ECO:0000259" key="20">
    <source>
        <dbReference type="PROSITE" id="PS50011"/>
    </source>
</evidence>
<evidence type="ECO:0000256" key="10">
    <source>
        <dbReference type="ARBA" id="ARBA00022989"/>
    </source>
</evidence>
<comment type="subcellular location">
    <subcellularLocation>
        <location evidence="1">Membrane</location>
        <topology evidence="1">Single-pass membrane protein</topology>
    </subcellularLocation>
</comment>
<evidence type="ECO:0000259" key="21">
    <source>
        <dbReference type="PROSITE" id="PS51473"/>
    </source>
</evidence>
<dbReference type="InterPro" id="IPR017441">
    <property type="entry name" value="Protein_kinase_ATP_BS"/>
</dbReference>
<dbReference type="Gene3D" id="3.30.430.20">
    <property type="entry name" value="Gnk2 domain, C-X8-C-X2-C motif"/>
    <property type="match status" value="4"/>
</dbReference>
<dbReference type="GO" id="GO:0006979">
    <property type="term" value="P:response to oxidative stress"/>
    <property type="evidence" value="ECO:0007669"/>
    <property type="project" value="UniProtKB-ARBA"/>
</dbReference>
<dbReference type="CDD" id="cd23509">
    <property type="entry name" value="Gnk2-like"/>
    <property type="match status" value="4"/>
</dbReference>
<dbReference type="FunFam" id="3.30.430.20:FF:000007">
    <property type="entry name" value="Cysteine-rich receptor-like protein kinase 11"/>
    <property type="match status" value="1"/>
</dbReference>
<evidence type="ECO:0000256" key="19">
    <source>
        <dbReference type="SAM" id="SignalP"/>
    </source>
</evidence>
<feature type="binding site" evidence="16">
    <location>
        <position position="365"/>
    </location>
    <ligand>
        <name>ATP</name>
        <dbReference type="ChEBI" id="CHEBI:30616"/>
    </ligand>
</feature>
<dbReference type="InterPro" id="IPR000719">
    <property type="entry name" value="Prot_kinase_dom"/>
</dbReference>
<dbReference type="FunFam" id="3.30.200.20:FF:000142">
    <property type="entry name" value="Cysteine-rich receptor-like protein kinase 10"/>
    <property type="match status" value="1"/>
</dbReference>
<evidence type="ECO:0000256" key="2">
    <source>
        <dbReference type="ARBA" id="ARBA00022527"/>
    </source>
</evidence>
<evidence type="ECO:0000256" key="5">
    <source>
        <dbReference type="ARBA" id="ARBA00022729"/>
    </source>
</evidence>
<dbReference type="Proteomes" id="UP001295469">
    <property type="component" value="Chromosome C03"/>
</dbReference>
<feature type="region of interest" description="Disordered" evidence="17">
    <location>
        <begin position="817"/>
        <end position="843"/>
    </location>
</feature>
<proteinExistence type="predicted"/>
<evidence type="ECO:0000256" key="8">
    <source>
        <dbReference type="ARBA" id="ARBA00022777"/>
    </source>
</evidence>
<gene>
    <name evidence="22" type="ORF">DARMORV10_C03P35480.1</name>
</gene>
<feature type="domain" description="Gnk2-homologous" evidence="21">
    <location>
        <begin position="133"/>
        <end position="242"/>
    </location>
</feature>
<evidence type="ECO:0000256" key="6">
    <source>
        <dbReference type="ARBA" id="ARBA00022737"/>
    </source>
</evidence>